<organism evidence="2 3">
    <name type="scientific">Neolentinus lepideus HHB14362 ss-1</name>
    <dbReference type="NCBI Taxonomy" id="1314782"/>
    <lineage>
        <taxon>Eukaryota</taxon>
        <taxon>Fungi</taxon>
        <taxon>Dikarya</taxon>
        <taxon>Basidiomycota</taxon>
        <taxon>Agaricomycotina</taxon>
        <taxon>Agaricomycetes</taxon>
        <taxon>Gloeophyllales</taxon>
        <taxon>Gloeophyllaceae</taxon>
        <taxon>Neolentinus</taxon>
    </lineage>
</organism>
<keyword evidence="3" id="KW-1185">Reference proteome</keyword>
<reference evidence="2 3" key="1">
    <citation type="journal article" date="2016" name="Mol. Biol. Evol.">
        <title>Comparative Genomics of Early-Diverging Mushroom-Forming Fungi Provides Insights into the Origins of Lignocellulose Decay Capabilities.</title>
        <authorList>
            <person name="Nagy L.G."/>
            <person name="Riley R."/>
            <person name="Tritt A."/>
            <person name="Adam C."/>
            <person name="Daum C."/>
            <person name="Floudas D."/>
            <person name="Sun H."/>
            <person name="Yadav J.S."/>
            <person name="Pangilinan J."/>
            <person name="Larsson K.H."/>
            <person name="Matsuura K."/>
            <person name="Barry K."/>
            <person name="Labutti K."/>
            <person name="Kuo R."/>
            <person name="Ohm R.A."/>
            <person name="Bhattacharya S.S."/>
            <person name="Shirouzu T."/>
            <person name="Yoshinaga Y."/>
            <person name="Martin F.M."/>
            <person name="Grigoriev I.V."/>
            <person name="Hibbett D.S."/>
        </authorList>
    </citation>
    <scope>NUCLEOTIDE SEQUENCE [LARGE SCALE GENOMIC DNA]</scope>
    <source>
        <strain evidence="2 3">HHB14362 ss-1</strain>
    </source>
</reference>
<dbReference type="EMBL" id="KV425574">
    <property type="protein sequence ID" value="KZT25064.1"/>
    <property type="molecule type" value="Genomic_DNA"/>
</dbReference>
<protein>
    <submittedName>
        <fullName evidence="2">Uncharacterized protein</fullName>
    </submittedName>
</protein>
<dbReference type="InParanoid" id="A0A165SF33"/>
<accession>A0A165SF33</accession>
<dbReference type="AlphaFoldDB" id="A0A165SF33"/>
<name>A0A165SF33_9AGAM</name>
<evidence type="ECO:0000313" key="3">
    <source>
        <dbReference type="Proteomes" id="UP000076761"/>
    </source>
</evidence>
<evidence type="ECO:0000313" key="2">
    <source>
        <dbReference type="EMBL" id="KZT25064.1"/>
    </source>
</evidence>
<feature type="region of interest" description="Disordered" evidence="1">
    <location>
        <begin position="1"/>
        <end position="21"/>
    </location>
</feature>
<dbReference type="Proteomes" id="UP000076761">
    <property type="component" value="Unassembled WGS sequence"/>
</dbReference>
<sequence>MTLQDREKEQQEGRSSRHCSLTQSELYCPGSPTRTHWLLGQRDFVSLPTPHYYTIYTPFESPYSTGHYS</sequence>
<proteinExistence type="predicted"/>
<gene>
    <name evidence="2" type="ORF">NEOLEDRAFT_387884</name>
</gene>
<evidence type="ECO:0000256" key="1">
    <source>
        <dbReference type="SAM" id="MobiDB-lite"/>
    </source>
</evidence>
<feature type="compositionally biased region" description="Basic and acidic residues" evidence="1">
    <location>
        <begin position="1"/>
        <end position="15"/>
    </location>
</feature>